<comment type="caution">
    <text evidence="1">The sequence shown here is derived from an EMBL/GenBank/DDBJ whole genome shotgun (WGS) entry which is preliminary data.</text>
</comment>
<dbReference type="EMBL" id="CM042887">
    <property type="protein sequence ID" value="KAI4330924.1"/>
    <property type="molecule type" value="Genomic_DNA"/>
</dbReference>
<gene>
    <name evidence="1" type="ORF">MLD38_029161</name>
</gene>
<sequence length="333" mass="36395">MGDAFCGMFDGEEFVDTNFISPTSPDGMFCMFDGGFDDDQMFPPPEVESVSGLVEAKGGKEEEGKKPVEEAPLKRKTEKSCGSGVETDEDWDEGNQRKSHIAVQRNRRKQMNKHLSILRSIMPCFYVKRGDQASIIGGVVDYISELQQVLQSLEAKKQRKAYSEALSQRPSATTAPPMLSPRKLPLSPRVSLPISPKTPQPPTSPYKPPLSLLSIPPSPNSSSSASVSSSIDTQNILGSHDLQPVAANSKSNIADVEVRFSGANLVLRTVSPRIQGQVLKIIAALEDLSLEILHVRICPLDKNTMVNSFIIKIGIECQLSAEELALLIQQTFL</sequence>
<organism evidence="1 2">
    <name type="scientific">Melastoma candidum</name>
    <dbReference type="NCBI Taxonomy" id="119954"/>
    <lineage>
        <taxon>Eukaryota</taxon>
        <taxon>Viridiplantae</taxon>
        <taxon>Streptophyta</taxon>
        <taxon>Embryophyta</taxon>
        <taxon>Tracheophyta</taxon>
        <taxon>Spermatophyta</taxon>
        <taxon>Magnoliopsida</taxon>
        <taxon>eudicotyledons</taxon>
        <taxon>Gunneridae</taxon>
        <taxon>Pentapetalae</taxon>
        <taxon>rosids</taxon>
        <taxon>malvids</taxon>
        <taxon>Myrtales</taxon>
        <taxon>Melastomataceae</taxon>
        <taxon>Melastomatoideae</taxon>
        <taxon>Melastomateae</taxon>
        <taxon>Melastoma</taxon>
    </lineage>
</organism>
<name>A0ACB9N5E8_9MYRT</name>
<keyword evidence="2" id="KW-1185">Reference proteome</keyword>
<reference evidence="2" key="1">
    <citation type="journal article" date="2023" name="Front. Plant Sci.">
        <title>Chromosomal-level genome assembly of Melastoma candidum provides insights into trichome evolution.</title>
        <authorList>
            <person name="Zhong Y."/>
            <person name="Wu W."/>
            <person name="Sun C."/>
            <person name="Zou P."/>
            <person name="Liu Y."/>
            <person name="Dai S."/>
            <person name="Zhou R."/>
        </authorList>
    </citation>
    <scope>NUCLEOTIDE SEQUENCE [LARGE SCALE GENOMIC DNA]</scope>
</reference>
<proteinExistence type="predicted"/>
<evidence type="ECO:0000313" key="2">
    <source>
        <dbReference type="Proteomes" id="UP001057402"/>
    </source>
</evidence>
<accession>A0ACB9N5E8</accession>
<protein>
    <submittedName>
        <fullName evidence="1">Uncharacterized protein</fullName>
    </submittedName>
</protein>
<dbReference type="Proteomes" id="UP001057402">
    <property type="component" value="Chromosome 8"/>
</dbReference>
<evidence type="ECO:0000313" key="1">
    <source>
        <dbReference type="EMBL" id="KAI4330924.1"/>
    </source>
</evidence>